<evidence type="ECO:0000313" key="1">
    <source>
        <dbReference type="EMBL" id="RRJ87783.1"/>
    </source>
</evidence>
<dbReference type="AlphaFoldDB" id="A0A3P3W4Q2"/>
<dbReference type="EMBL" id="RQVR01000031">
    <property type="protein sequence ID" value="RRJ87783.1"/>
    <property type="molecule type" value="Genomic_DNA"/>
</dbReference>
<comment type="caution">
    <text evidence="1">The sequence shown here is derived from an EMBL/GenBank/DDBJ whole genome shotgun (WGS) entry which is preliminary data.</text>
</comment>
<keyword evidence="2" id="KW-1185">Reference proteome</keyword>
<organism evidence="1 2">
    <name type="scientific">Flavobacterium macacae</name>
    <dbReference type="NCBI Taxonomy" id="2488993"/>
    <lineage>
        <taxon>Bacteria</taxon>
        <taxon>Pseudomonadati</taxon>
        <taxon>Bacteroidota</taxon>
        <taxon>Flavobacteriia</taxon>
        <taxon>Flavobacteriales</taxon>
        <taxon>Flavobacteriaceae</taxon>
        <taxon>Flavobacterium</taxon>
    </lineage>
</organism>
<dbReference type="Proteomes" id="UP000271937">
    <property type="component" value="Unassembled WGS sequence"/>
</dbReference>
<sequence>MESTFTEKDKIQLEKVFILESNGSKCIFSGIEELFEYIKIEFEENYEEKTEFKVFTSEMSKEELDNMSEFDGF</sequence>
<protein>
    <submittedName>
        <fullName evidence="1">Uncharacterized protein</fullName>
    </submittedName>
</protein>
<proteinExistence type="predicted"/>
<name>A0A3P3W4Q2_9FLAO</name>
<evidence type="ECO:0000313" key="2">
    <source>
        <dbReference type="Proteomes" id="UP000271937"/>
    </source>
</evidence>
<reference evidence="1 2" key="1">
    <citation type="submission" date="2018-11" db="EMBL/GenBank/DDBJ databases">
        <title>Flavobacterium sp. nov., YIM 102600 draft genome.</title>
        <authorList>
            <person name="Li G."/>
            <person name="Jiang Y."/>
        </authorList>
    </citation>
    <scope>NUCLEOTIDE SEQUENCE [LARGE SCALE GENOMIC DNA]</scope>
    <source>
        <strain evidence="1 2">YIM 102600</strain>
    </source>
</reference>
<gene>
    <name evidence="1" type="ORF">EG849_15070</name>
</gene>
<accession>A0A3P3W4Q2</accession>
<dbReference type="RefSeq" id="WP_125014212.1">
    <property type="nucleotide sequence ID" value="NZ_RQVR01000031.1"/>
</dbReference>